<dbReference type="NCBIfam" id="TIGR03028">
    <property type="entry name" value="EpsE"/>
    <property type="match status" value="1"/>
</dbReference>
<dbReference type="InterPro" id="IPR019554">
    <property type="entry name" value="Soluble_ligand-bd"/>
</dbReference>
<dbReference type="GO" id="GO:0015159">
    <property type="term" value="F:polysaccharide transmembrane transporter activity"/>
    <property type="evidence" value="ECO:0007669"/>
    <property type="project" value="InterPro"/>
</dbReference>
<evidence type="ECO:0000256" key="4">
    <source>
        <dbReference type="ARBA" id="ARBA00022452"/>
    </source>
</evidence>
<dbReference type="GO" id="GO:0006811">
    <property type="term" value="P:monoatomic ion transport"/>
    <property type="evidence" value="ECO:0007669"/>
    <property type="project" value="UniProtKB-KW"/>
</dbReference>
<feature type="domain" description="SLBB" evidence="17">
    <location>
        <begin position="122"/>
        <end position="201"/>
    </location>
</feature>
<keyword evidence="7" id="KW-0732">Signal</keyword>
<keyword evidence="5" id="KW-0762">Sugar transport</keyword>
<evidence type="ECO:0000313" key="18">
    <source>
        <dbReference type="EMBL" id="BBA34251.1"/>
    </source>
</evidence>
<evidence type="ECO:0000256" key="12">
    <source>
        <dbReference type="ARBA" id="ARBA00023139"/>
    </source>
</evidence>
<evidence type="ECO:0000256" key="11">
    <source>
        <dbReference type="ARBA" id="ARBA00023136"/>
    </source>
</evidence>
<accession>A0A250KTH1</accession>
<evidence type="ECO:0000256" key="7">
    <source>
        <dbReference type="ARBA" id="ARBA00022729"/>
    </source>
</evidence>
<comment type="subcellular location">
    <subcellularLocation>
        <location evidence="1">Cell outer membrane</location>
        <topology evidence="1">Multi-pass membrane protein</topology>
    </subcellularLocation>
</comment>
<evidence type="ECO:0000256" key="3">
    <source>
        <dbReference type="ARBA" id="ARBA00022448"/>
    </source>
</evidence>
<protein>
    <submittedName>
        <fullName evidence="18">Polysaccharide export protein</fullName>
    </submittedName>
</protein>
<reference evidence="18 19" key="1">
    <citation type="submission" date="2016-12" db="EMBL/GenBank/DDBJ databases">
        <title>Genome sequencing of Methylocaldum marinum.</title>
        <authorList>
            <person name="Takeuchi M."/>
            <person name="Kamagata Y."/>
            <person name="Hiraoka S."/>
            <person name="Oshima K."/>
            <person name="Hattori M."/>
            <person name="Iwasaki W."/>
        </authorList>
    </citation>
    <scope>NUCLEOTIDE SEQUENCE [LARGE SCALE GENOMIC DNA]</scope>
    <source>
        <strain evidence="18 19">S8</strain>
    </source>
</reference>
<dbReference type="InterPro" id="IPR003715">
    <property type="entry name" value="Poly_export_N"/>
</dbReference>
<keyword evidence="13" id="KW-0998">Cell outer membrane</keyword>
<keyword evidence="12" id="KW-0564">Palmitate</keyword>
<dbReference type="Gene3D" id="3.10.560.10">
    <property type="entry name" value="Outer membrane lipoprotein wza domain like"/>
    <property type="match status" value="2"/>
</dbReference>
<evidence type="ECO:0000259" key="16">
    <source>
        <dbReference type="Pfam" id="PF10531"/>
    </source>
</evidence>
<evidence type="ECO:0000256" key="8">
    <source>
        <dbReference type="ARBA" id="ARBA00023047"/>
    </source>
</evidence>
<dbReference type="KEGG" id="mmai:sS8_2299"/>
<dbReference type="Pfam" id="PF02563">
    <property type="entry name" value="Poly_export"/>
    <property type="match status" value="1"/>
</dbReference>
<dbReference type="InterPro" id="IPR054765">
    <property type="entry name" value="SLBB_dom"/>
</dbReference>
<dbReference type="Pfam" id="PF10531">
    <property type="entry name" value="SLBB"/>
    <property type="match status" value="1"/>
</dbReference>
<keyword evidence="10" id="KW-0626">Porin</keyword>
<evidence type="ECO:0000256" key="9">
    <source>
        <dbReference type="ARBA" id="ARBA00023065"/>
    </source>
</evidence>
<gene>
    <name evidence="18" type="ORF">sS8_2299</name>
</gene>
<evidence type="ECO:0000256" key="6">
    <source>
        <dbReference type="ARBA" id="ARBA00022692"/>
    </source>
</evidence>
<name>A0A250KTH1_9GAMM</name>
<comment type="similarity">
    <text evidence="2">Belongs to the BexD/CtrA/VexA family.</text>
</comment>
<proteinExistence type="inferred from homology"/>
<evidence type="ECO:0000256" key="14">
    <source>
        <dbReference type="ARBA" id="ARBA00023288"/>
    </source>
</evidence>
<dbReference type="AlphaFoldDB" id="A0A250KTH1"/>
<dbReference type="Pfam" id="PF22461">
    <property type="entry name" value="SLBB_2"/>
    <property type="match status" value="1"/>
</dbReference>
<sequence>MPWFEQALSSNFILQKMLSPIGFRTQFFIGLVTLLILSAARADYLLGPNDLIDITVYGNEDLATETRISDSGKITFPLLGEIEVGGLSVGEAETRIGTLLSGLGYVRDPQVNIRVQEYRSHEVAVLGFVNKPGRYALDTASTVTQLIALAGGVTPQGDDRTIVTRTRDGRTYREELNLKELLEDGKTSEDIVAEHGDVIFVPRAPVFYIHGEVQHPGAYRLERNMSVAQAISLGGGVTPRGSLRSITIKRKSADERLTTLDADLDELIEKDDVIYVGERWF</sequence>
<organism evidence="18 19">
    <name type="scientific">Methylocaldum marinum</name>
    <dbReference type="NCBI Taxonomy" id="1432792"/>
    <lineage>
        <taxon>Bacteria</taxon>
        <taxon>Pseudomonadati</taxon>
        <taxon>Pseudomonadota</taxon>
        <taxon>Gammaproteobacteria</taxon>
        <taxon>Methylococcales</taxon>
        <taxon>Methylococcaceae</taxon>
        <taxon>Methylocaldum</taxon>
    </lineage>
</organism>
<feature type="domain" description="Soluble ligand binding" evidence="16">
    <location>
        <begin position="206"/>
        <end position="257"/>
    </location>
</feature>
<evidence type="ECO:0000313" key="19">
    <source>
        <dbReference type="Proteomes" id="UP000266313"/>
    </source>
</evidence>
<dbReference type="InterPro" id="IPR049712">
    <property type="entry name" value="Poly_export"/>
</dbReference>
<evidence type="ECO:0000259" key="15">
    <source>
        <dbReference type="Pfam" id="PF02563"/>
    </source>
</evidence>
<dbReference type="PANTHER" id="PTHR33619:SF3">
    <property type="entry name" value="POLYSACCHARIDE EXPORT PROTEIN GFCE-RELATED"/>
    <property type="match status" value="1"/>
</dbReference>
<keyword evidence="4" id="KW-1134">Transmembrane beta strand</keyword>
<keyword evidence="11" id="KW-0472">Membrane</keyword>
<dbReference type="GO" id="GO:0009279">
    <property type="term" value="C:cell outer membrane"/>
    <property type="evidence" value="ECO:0007669"/>
    <property type="project" value="UniProtKB-SubCell"/>
</dbReference>
<evidence type="ECO:0000256" key="5">
    <source>
        <dbReference type="ARBA" id="ARBA00022597"/>
    </source>
</evidence>
<keyword evidence="3" id="KW-0813">Transport</keyword>
<keyword evidence="14" id="KW-0449">Lipoprotein</keyword>
<keyword evidence="19" id="KW-1185">Reference proteome</keyword>
<dbReference type="EMBL" id="AP017928">
    <property type="protein sequence ID" value="BBA34251.1"/>
    <property type="molecule type" value="Genomic_DNA"/>
</dbReference>
<keyword evidence="6" id="KW-0812">Transmembrane</keyword>
<evidence type="ECO:0000256" key="10">
    <source>
        <dbReference type="ARBA" id="ARBA00023114"/>
    </source>
</evidence>
<keyword evidence="9" id="KW-0406">Ion transport</keyword>
<keyword evidence="8" id="KW-0625">Polysaccharide transport</keyword>
<feature type="domain" description="Polysaccharide export protein N-terminal" evidence="15">
    <location>
        <begin position="39"/>
        <end position="116"/>
    </location>
</feature>
<dbReference type="Proteomes" id="UP000266313">
    <property type="component" value="Chromosome"/>
</dbReference>
<evidence type="ECO:0000256" key="13">
    <source>
        <dbReference type="ARBA" id="ARBA00023237"/>
    </source>
</evidence>
<dbReference type="PANTHER" id="PTHR33619">
    <property type="entry name" value="POLYSACCHARIDE EXPORT PROTEIN GFCE-RELATED"/>
    <property type="match status" value="1"/>
</dbReference>
<evidence type="ECO:0000259" key="17">
    <source>
        <dbReference type="Pfam" id="PF22461"/>
    </source>
</evidence>
<dbReference type="GO" id="GO:0015288">
    <property type="term" value="F:porin activity"/>
    <property type="evidence" value="ECO:0007669"/>
    <property type="project" value="UniProtKB-KW"/>
</dbReference>
<dbReference type="GO" id="GO:0046930">
    <property type="term" value="C:pore complex"/>
    <property type="evidence" value="ECO:0007669"/>
    <property type="project" value="UniProtKB-KW"/>
</dbReference>
<dbReference type="InterPro" id="IPR017478">
    <property type="entry name" value="Polysacc_export_EpsE"/>
</dbReference>
<evidence type="ECO:0000256" key="1">
    <source>
        <dbReference type="ARBA" id="ARBA00004571"/>
    </source>
</evidence>
<evidence type="ECO:0000256" key="2">
    <source>
        <dbReference type="ARBA" id="ARBA00009450"/>
    </source>
</evidence>